<dbReference type="PROSITE" id="PS01036">
    <property type="entry name" value="HSP70_3"/>
    <property type="match status" value="1"/>
</dbReference>
<keyword evidence="4 5" id="KW-0143">Chaperone</keyword>
<dbReference type="GO" id="GO:0005524">
    <property type="term" value="F:ATP binding"/>
    <property type="evidence" value="ECO:0007669"/>
    <property type="project" value="UniProtKB-KW"/>
</dbReference>
<dbReference type="NCBIfam" id="NF003520">
    <property type="entry name" value="PRK05183.1"/>
    <property type="match status" value="1"/>
</dbReference>
<keyword evidence="3 5" id="KW-0067">ATP-binding</keyword>
<comment type="similarity">
    <text evidence="1 5 6">Belongs to the heat shock protein 70 family.</text>
</comment>
<dbReference type="GO" id="GO:0140662">
    <property type="term" value="F:ATP-dependent protein folding chaperone"/>
    <property type="evidence" value="ECO:0007669"/>
    <property type="project" value="InterPro"/>
</dbReference>
<dbReference type="Gene3D" id="1.20.1270.10">
    <property type="match status" value="1"/>
</dbReference>
<accession>A0A420E816</accession>
<dbReference type="PANTHER" id="PTHR19375">
    <property type="entry name" value="HEAT SHOCK PROTEIN 70KDA"/>
    <property type="match status" value="1"/>
</dbReference>
<dbReference type="HAMAP" id="MF_00679">
    <property type="entry name" value="HscA"/>
    <property type="match status" value="1"/>
</dbReference>
<dbReference type="AlphaFoldDB" id="A0A420E816"/>
<keyword evidence="2 5" id="KW-0547">Nucleotide-binding</keyword>
<dbReference type="Gene3D" id="3.30.420.40">
    <property type="match status" value="2"/>
</dbReference>
<evidence type="ECO:0000256" key="3">
    <source>
        <dbReference type="ARBA" id="ARBA00022840"/>
    </source>
</evidence>
<evidence type="ECO:0000256" key="4">
    <source>
        <dbReference type="ARBA" id="ARBA00023186"/>
    </source>
</evidence>
<dbReference type="Proteomes" id="UP000286482">
    <property type="component" value="Unassembled WGS sequence"/>
</dbReference>
<evidence type="ECO:0000256" key="6">
    <source>
        <dbReference type="RuleBase" id="RU003322"/>
    </source>
</evidence>
<gene>
    <name evidence="5 7" type="primary">hscA</name>
    <name evidence="7" type="ORF">DBZ36_14175</name>
</gene>
<evidence type="ECO:0000256" key="5">
    <source>
        <dbReference type="HAMAP-Rule" id="MF_00679"/>
    </source>
</evidence>
<name>A0A420E816_9ALTE</name>
<dbReference type="GO" id="GO:0051082">
    <property type="term" value="F:unfolded protein binding"/>
    <property type="evidence" value="ECO:0007669"/>
    <property type="project" value="InterPro"/>
</dbReference>
<dbReference type="EMBL" id="RAQO01000008">
    <property type="protein sequence ID" value="RKF15533.1"/>
    <property type="molecule type" value="Genomic_DNA"/>
</dbReference>
<dbReference type="SUPFAM" id="SSF53067">
    <property type="entry name" value="Actin-like ATPase domain"/>
    <property type="match status" value="2"/>
</dbReference>
<dbReference type="Gene3D" id="3.90.640.10">
    <property type="entry name" value="Actin, Chain A, domain 4"/>
    <property type="match status" value="1"/>
</dbReference>
<dbReference type="InterPro" id="IPR029048">
    <property type="entry name" value="HSP70_C_sf"/>
</dbReference>
<dbReference type="FunFam" id="3.30.420.40:FF:000046">
    <property type="entry name" value="Chaperone protein HscA"/>
    <property type="match status" value="1"/>
</dbReference>
<dbReference type="PRINTS" id="PR00301">
    <property type="entry name" value="HEATSHOCK70"/>
</dbReference>
<evidence type="ECO:0000313" key="7">
    <source>
        <dbReference type="EMBL" id="RKF15533.1"/>
    </source>
</evidence>
<dbReference type="InterPro" id="IPR010236">
    <property type="entry name" value="ISC_FeS_clus_asmbl_HscA"/>
</dbReference>
<evidence type="ECO:0000256" key="2">
    <source>
        <dbReference type="ARBA" id="ARBA00022741"/>
    </source>
</evidence>
<dbReference type="PROSITE" id="PS00329">
    <property type="entry name" value="HSP70_2"/>
    <property type="match status" value="1"/>
</dbReference>
<dbReference type="OrthoDB" id="9766019at2"/>
<dbReference type="FunFam" id="2.60.34.10:FF:000005">
    <property type="entry name" value="Chaperone protein HscA homolog"/>
    <property type="match status" value="1"/>
</dbReference>
<evidence type="ECO:0000313" key="8">
    <source>
        <dbReference type="Proteomes" id="UP000286482"/>
    </source>
</evidence>
<dbReference type="InterPro" id="IPR029047">
    <property type="entry name" value="HSP70_peptide-bd_sf"/>
</dbReference>
<sequence>MALLQIAEPGQSAAPHQHKRGIGIDLGTTNSLVATVRSGAATTIEDDQGRAILPSIVHFGLQGLAVGYDAAAFIVNDPLNTISSAKRLIGRSMADVNLQHFPYQFADDQSPHIQTRSGLVNPVEVSSKILSVLAQRAQLALQDEADGAVITVPAYFDDAQRQGTKDAAKLAGLHVLRLLNEPTAAAIAYGLDSGDEGLIAVYDLGGGTFDISVLRLSKGIFEVLATGGDSALGGDDFDHALVSLMLSKASFDGELSVSSLRELQLEATRVKIALSAETTIQVELQLQELSINTSISRAEFEALITPLVKKTLRASKRALRDAQVDVSEIENVVMVGGSTRVPLVRAEVAKLFGCEPLTSIDPDQVVAIGAAIQADILVGNKPDGELLLLDVTPLSLGIETMGGLVEKIIPRNTTIPVARAQEFTTFKDGQTQMAVHVLQGERELVDDCRSLARFTLKDIPALAAGAAHIRVTFQIDADGLLSVTAKEKSSGASASVEVKPSYGLADEQVAKMLQDSIENAQLDVNARMLKEQQVDAARLIENMSAALQVDGENLLEISERQSIEESLLKLQQVAGQSDIKAIEMAVKALDLASQEFASRRMDHSIRHALKGQAVDNL</sequence>
<dbReference type="NCBIfam" id="TIGR01991">
    <property type="entry name" value="HscA"/>
    <property type="match status" value="1"/>
</dbReference>
<evidence type="ECO:0000256" key="1">
    <source>
        <dbReference type="ARBA" id="ARBA00007381"/>
    </source>
</evidence>
<reference evidence="7 8" key="1">
    <citation type="submission" date="2018-09" db="EMBL/GenBank/DDBJ databases">
        <authorList>
            <person name="Wang Z."/>
        </authorList>
    </citation>
    <scope>NUCLEOTIDE SEQUENCE [LARGE SCALE GENOMIC DNA]</scope>
    <source>
        <strain evidence="7 8">ALS 81</strain>
    </source>
</reference>
<dbReference type="Gene3D" id="2.60.34.10">
    <property type="entry name" value="Substrate Binding Domain Of DNAk, Chain A, domain 1"/>
    <property type="match status" value="1"/>
</dbReference>
<dbReference type="GO" id="GO:0016226">
    <property type="term" value="P:iron-sulfur cluster assembly"/>
    <property type="evidence" value="ECO:0007669"/>
    <property type="project" value="InterPro"/>
</dbReference>
<comment type="function">
    <text evidence="5">Chaperone involved in the maturation of iron-sulfur cluster-containing proteins. Has a low intrinsic ATPase activity which is markedly stimulated by HscB.</text>
</comment>
<proteinExistence type="inferred from homology"/>
<dbReference type="Pfam" id="PF00012">
    <property type="entry name" value="HSP70"/>
    <property type="match status" value="1"/>
</dbReference>
<keyword evidence="8" id="KW-1185">Reference proteome</keyword>
<dbReference type="RefSeq" id="WP_120355619.1">
    <property type="nucleotide sequence ID" value="NZ_RAQO01000008.1"/>
</dbReference>
<protein>
    <recommendedName>
        <fullName evidence="5">Chaperone protein HscA homolog</fullName>
    </recommendedName>
</protein>
<comment type="caution">
    <text evidence="7">The sequence shown here is derived from an EMBL/GenBank/DDBJ whole genome shotgun (WGS) entry which is preliminary data.</text>
</comment>
<dbReference type="SUPFAM" id="SSF100920">
    <property type="entry name" value="Heat shock protein 70kD (HSP70), peptide-binding domain"/>
    <property type="match status" value="1"/>
</dbReference>
<dbReference type="InterPro" id="IPR018181">
    <property type="entry name" value="Heat_shock_70_CS"/>
</dbReference>
<dbReference type="InterPro" id="IPR013126">
    <property type="entry name" value="Hsp_70_fam"/>
</dbReference>
<dbReference type="InterPro" id="IPR043129">
    <property type="entry name" value="ATPase_NBD"/>
</dbReference>
<organism evidence="7 8">
    <name type="scientific">Alginatibacterium sediminis</name>
    <dbReference type="NCBI Taxonomy" id="2164068"/>
    <lineage>
        <taxon>Bacteria</taxon>
        <taxon>Pseudomonadati</taxon>
        <taxon>Pseudomonadota</taxon>
        <taxon>Gammaproteobacteria</taxon>
        <taxon>Alteromonadales</taxon>
        <taxon>Alteromonadaceae</taxon>
        <taxon>Alginatibacterium</taxon>
    </lineage>
</organism>
<dbReference type="SUPFAM" id="SSF100934">
    <property type="entry name" value="Heat shock protein 70kD (HSP70), C-terminal subdomain"/>
    <property type="match status" value="1"/>
</dbReference>
<dbReference type="PROSITE" id="PS00297">
    <property type="entry name" value="HSP70_1"/>
    <property type="match status" value="1"/>
</dbReference>
<dbReference type="GO" id="GO:0016887">
    <property type="term" value="F:ATP hydrolysis activity"/>
    <property type="evidence" value="ECO:0007669"/>
    <property type="project" value="UniProtKB-UniRule"/>
</dbReference>